<reference evidence="4" key="1">
    <citation type="submission" date="2010-02" db="EMBL/GenBank/DDBJ databases">
        <title>Sequencing and annotation of the Blastocystis hominis genome.</title>
        <authorList>
            <person name="Wincker P."/>
        </authorList>
    </citation>
    <scope>NUCLEOTIDE SEQUENCE</scope>
    <source>
        <strain evidence="4">Singapore isolate B</strain>
    </source>
</reference>
<evidence type="ECO:0000256" key="1">
    <source>
        <dbReference type="ARBA" id="ARBA00007756"/>
    </source>
</evidence>
<dbReference type="AlphaFoldDB" id="D8M6B5"/>
<evidence type="ECO:0000256" key="3">
    <source>
        <dbReference type="ARBA" id="ARBA00023134"/>
    </source>
</evidence>
<evidence type="ECO:0000256" key="2">
    <source>
        <dbReference type="ARBA" id="ARBA00022741"/>
    </source>
</evidence>
<proteinExistence type="inferred from homology"/>
<dbReference type="GeneID" id="24920597"/>
<dbReference type="GO" id="GO:1904263">
    <property type="term" value="P:positive regulation of TORC1 signaling"/>
    <property type="evidence" value="ECO:0007669"/>
    <property type="project" value="TreeGrafter"/>
</dbReference>
<protein>
    <submittedName>
        <fullName evidence="4">Gtr1/RagA G protein</fullName>
    </submittedName>
</protein>
<evidence type="ECO:0000313" key="5">
    <source>
        <dbReference type="Proteomes" id="UP000008312"/>
    </source>
</evidence>
<dbReference type="InterPro" id="IPR006762">
    <property type="entry name" value="Gtr1_RagA"/>
</dbReference>
<dbReference type="InterPro" id="IPR027417">
    <property type="entry name" value="P-loop_NTPase"/>
</dbReference>
<dbReference type="Gene3D" id="3.40.50.300">
    <property type="entry name" value="P-loop containing nucleotide triphosphate hydrolases"/>
    <property type="match status" value="1"/>
</dbReference>
<dbReference type="GO" id="GO:0010507">
    <property type="term" value="P:negative regulation of autophagy"/>
    <property type="evidence" value="ECO:0007669"/>
    <property type="project" value="TreeGrafter"/>
</dbReference>
<dbReference type="Gene3D" id="3.30.450.190">
    <property type="match status" value="1"/>
</dbReference>
<dbReference type="GO" id="GO:1990131">
    <property type="term" value="C:Gtr1-Gtr2 GTPase complex"/>
    <property type="evidence" value="ECO:0007669"/>
    <property type="project" value="TreeGrafter"/>
</dbReference>
<dbReference type="PANTHER" id="PTHR11259:SF1">
    <property type="entry name" value="RAS-RELATED GTP-BINDING PROTEIN"/>
    <property type="match status" value="1"/>
</dbReference>
<dbReference type="RefSeq" id="XP_012897716.1">
    <property type="nucleotide sequence ID" value="XM_013042262.1"/>
</dbReference>
<dbReference type="GO" id="GO:0003924">
    <property type="term" value="F:GTPase activity"/>
    <property type="evidence" value="ECO:0007669"/>
    <property type="project" value="TreeGrafter"/>
</dbReference>
<dbReference type="InParanoid" id="D8M6B5"/>
<dbReference type="EMBL" id="FN668661">
    <property type="protein sequence ID" value="CBK23668.2"/>
    <property type="molecule type" value="Genomic_DNA"/>
</dbReference>
<evidence type="ECO:0000313" key="4">
    <source>
        <dbReference type="EMBL" id="CBK23668.2"/>
    </source>
</evidence>
<keyword evidence="2" id="KW-0547">Nucleotide-binding</keyword>
<organism evidence="4">
    <name type="scientific">Blastocystis hominis</name>
    <dbReference type="NCBI Taxonomy" id="12968"/>
    <lineage>
        <taxon>Eukaryota</taxon>
        <taxon>Sar</taxon>
        <taxon>Stramenopiles</taxon>
        <taxon>Bigyra</taxon>
        <taxon>Opalozoa</taxon>
        <taxon>Opalinata</taxon>
        <taxon>Blastocystidae</taxon>
        <taxon>Blastocystis</taxon>
    </lineage>
</organism>
<accession>D8M6B5</accession>
<dbReference type="GO" id="GO:0005634">
    <property type="term" value="C:nucleus"/>
    <property type="evidence" value="ECO:0007669"/>
    <property type="project" value="TreeGrafter"/>
</dbReference>
<gene>
    <name evidence="4" type="ORF">GSBLH_T00003500001</name>
</gene>
<dbReference type="OrthoDB" id="10020193at2759"/>
<dbReference type="GO" id="GO:0009267">
    <property type="term" value="P:cellular response to starvation"/>
    <property type="evidence" value="ECO:0007669"/>
    <property type="project" value="TreeGrafter"/>
</dbReference>
<sequence>MLSLRRWIGRSTSKPWRSSTCTAPTRSSTSWFTRWTRSPSPKKPTFSFFSFVSPQKLSFYTEKATSISKGKPISVFGTSIWDETLYLAWSNVIQSLVPDSQRLQKQLNTIAELTECDELVLFERSTFLVLASSSNDLKLDSNRFEKISNTIKQFKLVTTCV</sequence>
<dbReference type="Pfam" id="PF04670">
    <property type="entry name" value="Gtr1_RagA"/>
    <property type="match status" value="1"/>
</dbReference>
<keyword evidence="5" id="KW-1185">Reference proteome</keyword>
<dbReference type="PANTHER" id="PTHR11259">
    <property type="entry name" value="RAS-RELATED GTP BINDING RAG/GTR YEAST"/>
    <property type="match status" value="1"/>
</dbReference>
<name>D8M6B5_BLAHO</name>
<dbReference type="Proteomes" id="UP000008312">
    <property type="component" value="Unassembled WGS sequence"/>
</dbReference>
<dbReference type="GO" id="GO:0005525">
    <property type="term" value="F:GTP binding"/>
    <property type="evidence" value="ECO:0007669"/>
    <property type="project" value="UniProtKB-KW"/>
</dbReference>
<comment type="similarity">
    <text evidence="1">Belongs to the GTR/RAG GTP-binding protein family.</text>
</comment>
<keyword evidence="3" id="KW-0342">GTP-binding</keyword>